<dbReference type="PANTHER" id="PTHR43299:SF1">
    <property type="entry name" value="UPF0718 PROTEIN YRAQ"/>
    <property type="match status" value="1"/>
</dbReference>
<evidence type="ECO:0000256" key="7">
    <source>
        <dbReference type="SAM" id="Phobius"/>
    </source>
</evidence>
<evidence type="ECO:0000313" key="9">
    <source>
        <dbReference type="Proteomes" id="UP000095743"/>
    </source>
</evidence>
<dbReference type="GO" id="GO:0005886">
    <property type="term" value="C:plasma membrane"/>
    <property type="evidence" value="ECO:0007669"/>
    <property type="project" value="UniProtKB-SubCell"/>
</dbReference>
<dbReference type="STRING" id="1424294.Gferi_23865"/>
<reference evidence="8 9" key="1">
    <citation type="submission" date="2016-09" db="EMBL/GenBank/DDBJ databases">
        <title>Genomic analysis reveals versatility of anaerobic energy metabolism of Geosporobacter ferrireducens IRF9 of phylum Firmicutes.</title>
        <authorList>
            <person name="Kim S.-J."/>
        </authorList>
    </citation>
    <scope>NUCLEOTIDE SEQUENCE [LARGE SCALE GENOMIC DNA]</scope>
    <source>
        <strain evidence="8 9">IRF9</strain>
    </source>
</reference>
<dbReference type="RefSeq" id="WP_069980624.1">
    <property type="nucleotide sequence ID" value="NZ_CP017269.1"/>
</dbReference>
<feature type="transmembrane region" description="Helical" evidence="7">
    <location>
        <begin position="110"/>
        <end position="132"/>
    </location>
</feature>
<feature type="transmembrane region" description="Helical" evidence="7">
    <location>
        <begin position="80"/>
        <end position="104"/>
    </location>
</feature>
<evidence type="ECO:0000256" key="2">
    <source>
        <dbReference type="ARBA" id="ARBA00006386"/>
    </source>
</evidence>
<name>A0A1D8GN29_9FIRM</name>
<feature type="transmembrane region" description="Helical" evidence="7">
    <location>
        <begin position="9"/>
        <end position="27"/>
    </location>
</feature>
<sequence length="177" mass="19903">MNKFIKKHVFFLSVITVNLFILIFFPQTGKKSFVFTGKIFSNFLLMLTPIFICTGLLDVWVEKEAMHKIMGEESGMGGILVSFLLGMVTAVPLYALLPMAGMLLKKGSKLLNVLIFICSCTSIRIPLLLFEASSMGWKLTITRFIANIFIVLIIAFVTDFVLTKEDKKELYDSVSNL</sequence>
<evidence type="ECO:0000256" key="6">
    <source>
        <dbReference type="ARBA" id="ARBA00023136"/>
    </source>
</evidence>
<comment type="similarity">
    <text evidence="2">Belongs to the UPF0718 family.</text>
</comment>
<keyword evidence="6 7" id="KW-0472">Membrane</keyword>
<evidence type="ECO:0000313" key="8">
    <source>
        <dbReference type="EMBL" id="AOT72315.1"/>
    </source>
</evidence>
<feature type="transmembrane region" description="Helical" evidence="7">
    <location>
        <begin position="39"/>
        <end position="60"/>
    </location>
</feature>
<comment type="subcellular location">
    <subcellularLocation>
        <location evidence="1">Cell membrane</location>
        <topology evidence="1">Multi-pass membrane protein</topology>
    </subcellularLocation>
</comment>
<keyword evidence="5 7" id="KW-1133">Transmembrane helix</keyword>
<dbReference type="InterPro" id="IPR005524">
    <property type="entry name" value="DUF318"/>
</dbReference>
<accession>A0A1D8GN29</accession>
<feature type="transmembrane region" description="Helical" evidence="7">
    <location>
        <begin position="144"/>
        <end position="162"/>
    </location>
</feature>
<dbReference type="AlphaFoldDB" id="A0A1D8GN29"/>
<dbReference type="PANTHER" id="PTHR43299">
    <property type="entry name" value="UPF0718 PROTEIN YRAQ"/>
    <property type="match status" value="1"/>
</dbReference>
<organism evidence="8 9">
    <name type="scientific">Geosporobacter ferrireducens</name>
    <dbReference type="NCBI Taxonomy" id="1424294"/>
    <lineage>
        <taxon>Bacteria</taxon>
        <taxon>Bacillati</taxon>
        <taxon>Bacillota</taxon>
        <taxon>Clostridia</taxon>
        <taxon>Peptostreptococcales</taxon>
        <taxon>Thermotaleaceae</taxon>
        <taxon>Geosporobacter</taxon>
    </lineage>
</organism>
<proteinExistence type="inferred from homology"/>
<keyword evidence="3" id="KW-1003">Cell membrane</keyword>
<evidence type="ECO:0000256" key="3">
    <source>
        <dbReference type="ARBA" id="ARBA00022475"/>
    </source>
</evidence>
<gene>
    <name evidence="8" type="ORF">Gferi_23865</name>
</gene>
<dbReference type="EMBL" id="CP017269">
    <property type="protein sequence ID" value="AOT72315.1"/>
    <property type="molecule type" value="Genomic_DNA"/>
</dbReference>
<dbReference type="Proteomes" id="UP000095743">
    <property type="component" value="Chromosome"/>
</dbReference>
<dbReference type="Pfam" id="PF03773">
    <property type="entry name" value="ArsP_1"/>
    <property type="match status" value="1"/>
</dbReference>
<evidence type="ECO:0000256" key="4">
    <source>
        <dbReference type="ARBA" id="ARBA00022692"/>
    </source>
</evidence>
<keyword evidence="9" id="KW-1185">Reference proteome</keyword>
<evidence type="ECO:0000256" key="5">
    <source>
        <dbReference type="ARBA" id="ARBA00022989"/>
    </source>
</evidence>
<dbReference type="OrthoDB" id="9798408at2"/>
<dbReference type="KEGG" id="gfe:Gferi_23865"/>
<evidence type="ECO:0000256" key="1">
    <source>
        <dbReference type="ARBA" id="ARBA00004651"/>
    </source>
</evidence>
<protein>
    <submittedName>
        <fullName evidence="8">Permease</fullName>
    </submittedName>
</protein>
<keyword evidence="4 7" id="KW-0812">Transmembrane</keyword>